<evidence type="ECO:0000313" key="3">
    <source>
        <dbReference type="Proteomes" id="UP001632038"/>
    </source>
</evidence>
<comment type="caution">
    <text evidence="2">The sequence shown here is derived from an EMBL/GenBank/DDBJ whole genome shotgun (WGS) entry which is preliminary data.</text>
</comment>
<organism evidence="2 3">
    <name type="scientific">Castilleja foliolosa</name>
    <dbReference type="NCBI Taxonomy" id="1961234"/>
    <lineage>
        <taxon>Eukaryota</taxon>
        <taxon>Viridiplantae</taxon>
        <taxon>Streptophyta</taxon>
        <taxon>Embryophyta</taxon>
        <taxon>Tracheophyta</taxon>
        <taxon>Spermatophyta</taxon>
        <taxon>Magnoliopsida</taxon>
        <taxon>eudicotyledons</taxon>
        <taxon>Gunneridae</taxon>
        <taxon>Pentapetalae</taxon>
        <taxon>asterids</taxon>
        <taxon>lamiids</taxon>
        <taxon>Lamiales</taxon>
        <taxon>Orobanchaceae</taxon>
        <taxon>Pedicularideae</taxon>
        <taxon>Castillejinae</taxon>
        <taxon>Castilleja</taxon>
    </lineage>
</organism>
<dbReference type="Proteomes" id="UP001632038">
    <property type="component" value="Unassembled WGS sequence"/>
</dbReference>
<feature type="region of interest" description="Disordered" evidence="1">
    <location>
        <begin position="137"/>
        <end position="159"/>
    </location>
</feature>
<gene>
    <name evidence="2" type="ORF">CASFOL_001334</name>
</gene>
<sequence>MGGSLKCPFSCEDKISGVVIVNQCRPRGLITSYLKFSHQVVNKIFTRTLRVTPPPKLILSETLPGKYGLLPTTPSSSKTFNPSLIKTWVLAFRKQEANGDGNEHSSSTVGWERPPKPKFKFNFDGCHGQHNDVSGAGGLLRNWKGTHEEGQERDGGATD</sequence>
<keyword evidence="3" id="KW-1185">Reference proteome</keyword>
<protein>
    <submittedName>
        <fullName evidence="2">Uncharacterized protein</fullName>
    </submittedName>
</protein>
<evidence type="ECO:0000313" key="2">
    <source>
        <dbReference type="EMBL" id="KAL3655548.1"/>
    </source>
</evidence>
<proteinExistence type="predicted"/>
<accession>A0ABD3EMI8</accession>
<name>A0ABD3EMI8_9LAMI</name>
<reference evidence="3" key="1">
    <citation type="journal article" date="2024" name="IScience">
        <title>Strigolactones Initiate the Formation of Haustorium-like Structures in Castilleja.</title>
        <authorList>
            <person name="Buerger M."/>
            <person name="Peterson D."/>
            <person name="Chory J."/>
        </authorList>
    </citation>
    <scope>NUCLEOTIDE SEQUENCE [LARGE SCALE GENOMIC DNA]</scope>
</reference>
<feature type="compositionally biased region" description="Basic and acidic residues" evidence="1">
    <location>
        <begin position="145"/>
        <end position="159"/>
    </location>
</feature>
<evidence type="ECO:0000256" key="1">
    <source>
        <dbReference type="SAM" id="MobiDB-lite"/>
    </source>
</evidence>
<dbReference type="EMBL" id="JAVIJP010000002">
    <property type="protein sequence ID" value="KAL3655548.1"/>
    <property type="molecule type" value="Genomic_DNA"/>
</dbReference>
<dbReference type="AlphaFoldDB" id="A0ABD3EMI8"/>